<dbReference type="EMBL" id="CM042015">
    <property type="protein sequence ID" value="KAI3708725.1"/>
    <property type="molecule type" value="Genomic_DNA"/>
</dbReference>
<protein>
    <submittedName>
        <fullName evidence="1">Uncharacterized protein</fullName>
    </submittedName>
</protein>
<organism evidence="1 2">
    <name type="scientific">Cichorium intybus</name>
    <name type="common">Chicory</name>
    <dbReference type="NCBI Taxonomy" id="13427"/>
    <lineage>
        <taxon>Eukaryota</taxon>
        <taxon>Viridiplantae</taxon>
        <taxon>Streptophyta</taxon>
        <taxon>Embryophyta</taxon>
        <taxon>Tracheophyta</taxon>
        <taxon>Spermatophyta</taxon>
        <taxon>Magnoliopsida</taxon>
        <taxon>eudicotyledons</taxon>
        <taxon>Gunneridae</taxon>
        <taxon>Pentapetalae</taxon>
        <taxon>asterids</taxon>
        <taxon>campanulids</taxon>
        <taxon>Asterales</taxon>
        <taxon>Asteraceae</taxon>
        <taxon>Cichorioideae</taxon>
        <taxon>Cichorieae</taxon>
        <taxon>Cichoriinae</taxon>
        <taxon>Cichorium</taxon>
    </lineage>
</organism>
<accession>A0ACB9AFJ6</accession>
<reference evidence="2" key="1">
    <citation type="journal article" date="2022" name="Mol. Ecol. Resour.">
        <title>The genomes of chicory, endive, great burdock and yacon provide insights into Asteraceae palaeo-polyploidization history and plant inulin production.</title>
        <authorList>
            <person name="Fan W."/>
            <person name="Wang S."/>
            <person name="Wang H."/>
            <person name="Wang A."/>
            <person name="Jiang F."/>
            <person name="Liu H."/>
            <person name="Zhao H."/>
            <person name="Xu D."/>
            <person name="Zhang Y."/>
        </authorList>
    </citation>
    <scope>NUCLEOTIDE SEQUENCE [LARGE SCALE GENOMIC DNA]</scope>
    <source>
        <strain evidence="2">cv. Punajuju</strain>
    </source>
</reference>
<proteinExistence type="predicted"/>
<gene>
    <name evidence="1" type="ORF">L2E82_38127</name>
</gene>
<evidence type="ECO:0000313" key="1">
    <source>
        <dbReference type="EMBL" id="KAI3708725.1"/>
    </source>
</evidence>
<name>A0ACB9AFJ6_CICIN</name>
<evidence type="ECO:0000313" key="2">
    <source>
        <dbReference type="Proteomes" id="UP001055811"/>
    </source>
</evidence>
<comment type="caution">
    <text evidence="1">The sequence shown here is derived from an EMBL/GenBank/DDBJ whole genome shotgun (WGS) entry which is preliminary data.</text>
</comment>
<dbReference type="Proteomes" id="UP001055811">
    <property type="component" value="Linkage Group LG07"/>
</dbReference>
<sequence>MASTTNSTPHPQLPKLNGRNYYHWSIQMKVLFESQDLWDVVKEGYEEPEDLDEVTDEEESDLKEIKKRDRKALFMIYQAVDEVIFERISSSATSKEAWDMLYKTYRGEDKVKVVRLQTLRCEFDGIKMRDSETVEDFYNRVILLLNQLRLNGETIEDTRVVEKILRSLTRRFEYIVVAIEESKDLSTLSLESLLGTLQSHELRMKQFDSPTYEQAFQFQSSNAHENSKEIAKHDQNDDRGKGKAKSLSQVQCHYCQNFGHVKKFCRKRIADEKGTTFMHKEEGNDDDTMFMILSTQDAQFNDMWYIDSGCSNHMCGNKDLFTQIDDSLKREVRTGDDKKLDVYGIGEIIINTKQGNKRIQNVYYVPELKHNLLSVGQLLQKNYELHFKENSCMIKDPKGNMLGKISMSSNKMFPLNFKENNLFAFNLYTNKTSLLWHHRFGHTNMDISVICTNTVWSKEYQMSLNLKAYMKDACLENKPENRFHKIKHGEPLNNSNSSTRMDVAFEEEKCWDNSMIQEENHPQILQDDNSDDTRQIHEDSPISTPSTVQTPSPSSDNRIPQNSQSTMSTPETPPRKSYRNLNRIYANSLVQNCTLVTPKKCDHMRLVTIFFSTESVAIGFAILGVIWSLYNIVSGIAFEVESFFLLCPPAPQDPQTAA</sequence>
<reference evidence="1 2" key="2">
    <citation type="journal article" date="2022" name="Mol. Ecol. Resour.">
        <title>The genomes of chicory, endive, great burdock and yacon provide insights into Asteraceae paleo-polyploidization history and plant inulin production.</title>
        <authorList>
            <person name="Fan W."/>
            <person name="Wang S."/>
            <person name="Wang H."/>
            <person name="Wang A."/>
            <person name="Jiang F."/>
            <person name="Liu H."/>
            <person name="Zhao H."/>
            <person name="Xu D."/>
            <person name="Zhang Y."/>
        </authorList>
    </citation>
    <scope>NUCLEOTIDE SEQUENCE [LARGE SCALE GENOMIC DNA]</scope>
    <source>
        <strain evidence="2">cv. Punajuju</strain>
        <tissue evidence="1">Leaves</tissue>
    </source>
</reference>
<keyword evidence="2" id="KW-1185">Reference proteome</keyword>